<keyword evidence="2" id="KW-1185">Reference proteome</keyword>
<protein>
    <recommendedName>
        <fullName evidence="3">RNA polymerase sigma-70 factor (ECF subfamily)</fullName>
    </recommendedName>
</protein>
<dbReference type="RefSeq" id="WP_378057197.1">
    <property type="nucleotide sequence ID" value="NZ_JBHSIS010000007.1"/>
</dbReference>
<evidence type="ECO:0000313" key="2">
    <source>
        <dbReference type="Proteomes" id="UP001595859"/>
    </source>
</evidence>
<name>A0ABV9S6A2_9PSEU</name>
<sequence>MVVRREGHPHVVFGFTVVDGRIVEIDVLADPERVAHLVLE</sequence>
<dbReference type="Proteomes" id="UP001595859">
    <property type="component" value="Unassembled WGS sequence"/>
</dbReference>
<evidence type="ECO:0008006" key="3">
    <source>
        <dbReference type="Google" id="ProtNLM"/>
    </source>
</evidence>
<dbReference type="EMBL" id="JBHSIS010000007">
    <property type="protein sequence ID" value="MFC4855249.1"/>
    <property type="molecule type" value="Genomic_DNA"/>
</dbReference>
<comment type="caution">
    <text evidence="1">The sequence shown here is derived from an EMBL/GenBank/DDBJ whole genome shotgun (WGS) entry which is preliminary data.</text>
</comment>
<proteinExistence type="predicted"/>
<gene>
    <name evidence="1" type="ORF">ACFPCV_17210</name>
</gene>
<accession>A0ABV9S6A2</accession>
<organism evidence="1 2">
    <name type="scientific">Actinophytocola glycyrrhizae</name>
    <dbReference type="NCBI Taxonomy" id="2044873"/>
    <lineage>
        <taxon>Bacteria</taxon>
        <taxon>Bacillati</taxon>
        <taxon>Actinomycetota</taxon>
        <taxon>Actinomycetes</taxon>
        <taxon>Pseudonocardiales</taxon>
        <taxon>Pseudonocardiaceae</taxon>
    </lineage>
</organism>
<evidence type="ECO:0000313" key="1">
    <source>
        <dbReference type="EMBL" id="MFC4855249.1"/>
    </source>
</evidence>
<reference evidence="2" key="1">
    <citation type="journal article" date="2019" name="Int. J. Syst. Evol. Microbiol.">
        <title>The Global Catalogue of Microorganisms (GCM) 10K type strain sequencing project: providing services to taxonomists for standard genome sequencing and annotation.</title>
        <authorList>
            <consortium name="The Broad Institute Genomics Platform"/>
            <consortium name="The Broad Institute Genome Sequencing Center for Infectious Disease"/>
            <person name="Wu L."/>
            <person name="Ma J."/>
        </authorList>
    </citation>
    <scope>NUCLEOTIDE SEQUENCE [LARGE SCALE GENOMIC DNA]</scope>
    <source>
        <strain evidence="2">ZS-22-S1</strain>
    </source>
</reference>